<sequence length="1078" mass="120653">MFVRALGGEHASLGIGKQVLRQEDLCTIEYFEAPFTKGIVHTLRASEIELVALPEQTRVYHFSKSTGAWEIGRVLDDQGSQQYVRFPNGLDLLLPVDEVFVRWSRPIADPTPFLGSRINETPRFADGRSGFVRSIMAQRAVTMGMSALASSAVELEAHQIEVVRRILQDPVQRYLLADEVGLGKTIEAGILIRQCVLDCGDDALILVIVPDELVAQWRGELDSRFFLGHCLDVRIHVVPFTDHGRIRPLLSRATMLVIDEAHHLTGKCAVGDGTLYAELATAAPTIERLLLLSATPALHNERGFLEMLHLLDPDTYPLNDESGFRRRIDSRQMLAQIVAGLVPENILYLDHTLDQLTEHFSDDHLLQDHVVALRSIAYALPDETDPELIDAIARVRAHISEVYRLHRRILRHRRRNIIGLTPDRSGAIRVDYESSASARLYKAAEVWRFEQTTIVDAEPALSDRLRVFFQTLDRMQQYACSGAGNIGILARQSELVGDRHFAAVVQILSSEEAFEDRASALVASIKALLTPRQQFVVFCSDIETADRLAKTLSINLGVPVDRHDPGHDNWMAFNRDSARPILVCDRRAEEGLNLQGGRKIVVHYDLPFNPNRIEQRLGRVDRYGSGDAVRSIILTCRDNFYETAWVSYLDTALRLFDRSIASLQYLIEETARTLASALFREGPEAIIDLESASRGKDGSIAREITALDQQDALDALSAPSSDTLDALSDIDEAWREIDAASSGWIETNLMFSRIPGQGSHEQHASGTLPFCYRYETQRAHTLIPLETFLIRCSPAIDSSVQAMLTRAVKTYPVTYRRRTALGREGMAAHARLLRYGETFIDGMWDLSQNDDRGRSTALWRYFPGHQSEGAVDVFFRFDFIVEPDLAGACAVLSAADRLNVAGRAAVARRGDMALPPFFQTIWIDQESDEVTDKALLEKLDLAYRPTAMGQGGRDFNLNPKRWGKLGRLRLPQMTDWPAMCGQARKHAEMILRKSPVFVESLSTARHRAVAVDHGRLGQLRARADRRNDPVDEAEWRIEHDLADAINSGIIAPSVRVDAIIACFLTGDLTLTAKLDERS</sequence>
<dbReference type="NCBIfam" id="NF041062">
    <property type="entry name" value="DpdE"/>
    <property type="match status" value="1"/>
</dbReference>
<keyword evidence="4" id="KW-0347">Helicase</keyword>
<dbReference type="InterPro" id="IPR001650">
    <property type="entry name" value="Helicase_C-like"/>
</dbReference>
<feature type="domain" description="Helicase ATP-binding" evidence="2">
    <location>
        <begin position="165"/>
        <end position="314"/>
    </location>
</feature>
<dbReference type="SUPFAM" id="SSF52540">
    <property type="entry name" value="P-loop containing nucleoside triphosphate hydrolases"/>
    <property type="match status" value="1"/>
</dbReference>
<evidence type="ECO:0000259" key="2">
    <source>
        <dbReference type="PROSITE" id="PS51192"/>
    </source>
</evidence>
<dbReference type="RefSeq" id="WP_088522366.1">
    <property type="nucleotide sequence ID" value="NZ_FYDG01000020.1"/>
</dbReference>
<dbReference type="Proteomes" id="UP000198418">
    <property type="component" value="Unassembled WGS sequence"/>
</dbReference>
<dbReference type="InterPro" id="IPR014001">
    <property type="entry name" value="Helicase_ATP-bd"/>
</dbReference>
<evidence type="ECO:0000313" key="5">
    <source>
        <dbReference type="Proteomes" id="UP000198418"/>
    </source>
</evidence>
<keyword evidence="5" id="KW-1185">Reference proteome</keyword>
<proteinExistence type="predicted"/>
<dbReference type="CDD" id="cd18793">
    <property type="entry name" value="SF2_C_SNF"/>
    <property type="match status" value="1"/>
</dbReference>
<dbReference type="PANTHER" id="PTHR45766">
    <property type="entry name" value="DNA ANNEALING HELICASE AND ENDONUCLEASE ZRANB3 FAMILY MEMBER"/>
    <property type="match status" value="1"/>
</dbReference>
<name>A0A212SAA9_RHOAC</name>
<evidence type="ECO:0000259" key="3">
    <source>
        <dbReference type="PROSITE" id="PS51194"/>
    </source>
</evidence>
<evidence type="ECO:0000313" key="4">
    <source>
        <dbReference type="EMBL" id="SNB82434.1"/>
    </source>
</evidence>
<dbReference type="Gene3D" id="3.40.50.300">
    <property type="entry name" value="P-loop containing nucleotide triphosphate hydrolases"/>
    <property type="match status" value="1"/>
</dbReference>
<keyword evidence="1" id="KW-0378">Hydrolase</keyword>
<dbReference type="PANTHER" id="PTHR45766:SF6">
    <property type="entry name" value="SWI_SNF-RELATED MATRIX-ASSOCIATED ACTIN-DEPENDENT REGULATOR OF CHROMATIN SUBFAMILY A-LIKE PROTEIN 1"/>
    <property type="match status" value="1"/>
</dbReference>
<feature type="domain" description="Helicase C-terminal" evidence="3">
    <location>
        <begin position="524"/>
        <end position="671"/>
    </location>
</feature>
<keyword evidence="4" id="KW-0067">ATP-binding</keyword>
<keyword evidence="4" id="KW-0547">Nucleotide-binding</keyword>
<organism evidence="4 5">
    <name type="scientific">Rhodoblastus acidophilus</name>
    <name type="common">Rhodopseudomonas acidophila</name>
    <dbReference type="NCBI Taxonomy" id="1074"/>
    <lineage>
        <taxon>Bacteria</taxon>
        <taxon>Pseudomonadati</taxon>
        <taxon>Pseudomonadota</taxon>
        <taxon>Alphaproteobacteria</taxon>
        <taxon>Hyphomicrobiales</taxon>
        <taxon>Rhodoblastaceae</taxon>
        <taxon>Rhodoblastus</taxon>
    </lineage>
</organism>
<dbReference type="PROSITE" id="PS51192">
    <property type="entry name" value="HELICASE_ATP_BIND_1"/>
    <property type="match status" value="1"/>
</dbReference>
<accession>A0A212SAA9</accession>
<reference evidence="5" key="1">
    <citation type="submission" date="2017-06" db="EMBL/GenBank/DDBJ databases">
        <authorList>
            <person name="Varghese N."/>
            <person name="Submissions S."/>
        </authorList>
    </citation>
    <scope>NUCLEOTIDE SEQUENCE [LARGE SCALE GENOMIC DNA]</scope>
    <source>
        <strain evidence="5">DSM 137</strain>
    </source>
</reference>
<dbReference type="AlphaFoldDB" id="A0A212SAA9"/>
<dbReference type="OrthoDB" id="9814088at2"/>
<dbReference type="Pfam" id="PF00271">
    <property type="entry name" value="Helicase_C"/>
    <property type="match status" value="1"/>
</dbReference>
<dbReference type="InterPro" id="IPR038718">
    <property type="entry name" value="SNF2-like_sf"/>
</dbReference>
<dbReference type="GO" id="GO:0004386">
    <property type="term" value="F:helicase activity"/>
    <property type="evidence" value="ECO:0007669"/>
    <property type="project" value="UniProtKB-KW"/>
</dbReference>
<dbReference type="GO" id="GO:0016787">
    <property type="term" value="F:hydrolase activity"/>
    <property type="evidence" value="ECO:0007669"/>
    <property type="project" value="UniProtKB-KW"/>
</dbReference>
<evidence type="ECO:0000256" key="1">
    <source>
        <dbReference type="ARBA" id="ARBA00022801"/>
    </source>
</evidence>
<dbReference type="SMART" id="SM00490">
    <property type="entry name" value="HELICc"/>
    <property type="match status" value="1"/>
</dbReference>
<dbReference type="SMART" id="SM00487">
    <property type="entry name" value="DEXDc"/>
    <property type="match status" value="1"/>
</dbReference>
<dbReference type="EMBL" id="FYDG01000020">
    <property type="protein sequence ID" value="SNB82434.1"/>
    <property type="molecule type" value="Genomic_DNA"/>
</dbReference>
<dbReference type="InterPro" id="IPR049730">
    <property type="entry name" value="SNF2/RAD54-like_C"/>
</dbReference>
<dbReference type="InterPro" id="IPR027417">
    <property type="entry name" value="P-loop_NTPase"/>
</dbReference>
<dbReference type="Gene3D" id="3.40.50.10810">
    <property type="entry name" value="Tandem AAA-ATPase domain"/>
    <property type="match status" value="2"/>
</dbReference>
<protein>
    <submittedName>
        <fullName evidence="4">ATP-dependent helicase HepA</fullName>
    </submittedName>
</protein>
<gene>
    <name evidence="4" type="ORF">SAMN06265338_12015</name>
</gene>
<dbReference type="PROSITE" id="PS51194">
    <property type="entry name" value="HELICASE_CTER"/>
    <property type="match status" value="1"/>
</dbReference>